<sequence length="64" mass="7167">RLEHTIANVDNASENLQAAESRVRDVDMAKEMMAYSKNNILQQAAQAMLAQANQTPQNVLQLLR</sequence>
<protein>
    <submittedName>
        <fullName evidence="6">Flagellin</fullName>
    </submittedName>
</protein>
<keyword evidence="6" id="KW-0282">Flagellum</keyword>
<proteinExistence type="inferred from homology"/>
<dbReference type="SUPFAM" id="SSF64518">
    <property type="entry name" value="Phase 1 flagellin"/>
    <property type="match status" value="1"/>
</dbReference>
<dbReference type="RefSeq" id="WP_279290197.1">
    <property type="nucleotide sequence ID" value="NZ_JACSRA010000069.1"/>
</dbReference>
<evidence type="ECO:0000256" key="3">
    <source>
        <dbReference type="ARBA" id="ARBA00023143"/>
    </source>
</evidence>
<keyword evidence="7" id="KW-1185">Reference proteome</keyword>
<dbReference type="InterPro" id="IPR046358">
    <property type="entry name" value="Flagellin_C"/>
</dbReference>
<evidence type="ECO:0000313" key="6">
    <source>
        <dbReference type="EMBL" id="MBD7913514.1"/>
    </source>
</evidence>
<evidence type="ECO:0000313" key="7">
    <source>
        <dbReference type="Proteomes" id="UP000627781"/>
    </source>
</evidence>
<accession>A0ABR8PZB7</accession>
<feature type="non-terminal residue" evidence="6">
    <location>
        <position position="1"/>
    </location>
</feature>
<organism evidence="6 7">
    <name type="scientific">Clostridium cibarium</name>
    <dbReference type="NCBI Taxonomy" id="2762247"/>
    <lineage>
        <taxon>Bacteria</taxon>
        <taxon>Bacillati</taxon>
        <taxon>Bacillota</taxon>
        <taxon>Clostridia</taxon>
        <taxon>Eubacteriales</taxon>
        <taxon>Clostridiaceae</taxon>
        <taxon>Clostridium</taxon>
    </lineage>
</organism>
<dbReference type="Proteomes" id="UP000627781">
    <property type="component" value="Unassembled WGS sequence"/>
</dbReference>
<reference evidence="6 7" key="1">
    <citation type="submission" date="2020-08" db="EMBL/GenBank/DDBJ databases">
        <title>A Genomic Blueprint of the Chicken Gut Microbiome.</title>
        <authorList>
            <person name="Gilroy R."/>
            <person name="Ravi A."/>
            <person name="Getino M."/>
            <person name="Pursley I."/>
            <person name="Horton D.L."/>
            <person name="Alikhan N.-F."/>
            <person name="Baker D."/>
            <person name="Gharbi K."/>
            <person name="Hall N."/>
            <person name="Watson M."/>
            <person name="Adriaenssens E.M."/>
            <person name="Foster-Nyarko E."/>
            <person name="Jarju S."/>
            <person name="Secka A."/>
            <person name="Antonio M."/>
            <person name="Oren A."/>
            <person name="Chaudhuri R."/>
            <person name="La Ragione R.M."/>
            <person name="Hildebrand F."/>
            <person name="Pallen M.J."/>
        </authorList>
    </citation>
    <scope>NUCLEOTIDE SEQUENCE [LARGE SCALE GENOMIC DNA]</scope>
    <source>
        <strain evidence="6 7">Sa3CVN1</strain>
    </source>
</reference>
<feature type="domain" description="Flagellin C-terminal" evidence="5">
    <location>
        <begin position="1"/>
        <end position="63"/>
    </location>
</feature>
<dbReference type="EMBL" id="JACSRA010000069">
    <property type="protein sequence ID" value="MBD7913514.1"/>
    <property type="molecule type" value="Genomic_DNA"/>
</dbReference>
<feature type="coiled-coil region" evidence="4">
    <location>
        <begin position="2"/>
        <end position="29"/>
    </location>
</feature>
<dbReference type="PANTHER" id="PTHR42792:SF2">
    <property type="entry name" value="FLAGELLIN"/>
    <property type="match status" value="1"/>
</dbReference>
<dbReference type="PANTHER" id="PTHR42792">
    <property type="entry name" value="FLAGELLIN"/>
    <property type="match status" value="1"/>
</dbReference>
<keyword evidence="6" id="KW-0966">Cell projection</keyword>
<dbReference type="Pfam" id="PF00700">
    <property type="entry name" value="Flagellin_C"/>
    <property type="match status" value="1"/>
</dbReference>
<keyword evidence="4" id="KW-0175">Coiled coil</keyword>
<evidence type="ECO:0000256" key="1">
    <source>
        <dbReference type="ARBA" id="ARBA00004365"/>
    </source>
</evidence>
<comment type="subcellular location">
    <subcellularLocation>
        <location evidence="1">Bacterial flagellum</location>
    </subcellularLocation>
</comment>
<dbReference type="InterPro" id="IPR001492">
    <property type="entry name" value="Flagellin"/>
</dbReference>
<keyword evidence="3" id="KW-0975">Bacterial flagellum</keyword>
<comment type="similarity">
    <text evidence="2">Belongs to the bacterial flagellin family.</text>
</comment>
<keyword evidence="6" id="KW-0969">Cilium</keyword>
<evidence type="ECO:0000256" key="2">
    <source>
        <dbReference type="ARBA" id="ARBA00005709"/>
    </source>
</evidence>
<evidence type="ECO:0000256" key="4">
    <source>
        <dbReference type="SAM" id="Coils"/>
    </source>
</evidence>
<comment type="caution">
    <text evidence="6">The sequence shown here is derived from an EMBL/GenBank/DDBJ whole genome shotgun (WGS) entry which is preliminary data.</text>
</comment>
<dbReference type="Gene3D" id="1.20.1330.10">
    <property type="entry name" value="f41 fragment of flagellin, N-terminal domain"/>
    <property type="match status" value="1"/>
</dbReference>
<gene>
    <name evidence="6" type="ORF">H9661_19390</name>
</gene>
<evidence type="ECO:0000259" key="5">
    <source>
        <dbReference type="Pfam" id="PF00700"/>
    </source>
</evidence>
<name>A0ABR8PZB7_9CLOT</name>